<feature type="transmembrane region" description="Helical" evidence="19">
    <location>
        <begin position="664"/>
        <end position="686"/>
    </location>
</feature>
<dbReference type="AlphaFoldDB" id="A0A3R7N3K8"/>
<keyword evidence="7 20" id="KW-0732">Signal</keyword>
<dbReference type="InterPro" id="IPR036349">
    <property type="entry name" value="Integrin_bsu_tail_dom_sf"/>
</dbReference>
<dbReference type="PIRSF" id="PIRSF002512">
    <property type="entry name" value="Integrin_B"/>
    <property type="match status" value="1"/>
</dbReference>
<dbReference type="GO" id="GO:0007160">
    <property type="term" value="P:cell-matrix adhesion"/>
    <property type="evidence" value="ECO:0007669"/>
    <property type="project" value="TreeGrafter"/>
</dbReference>
<dbReference type="Gene3D" id="1.20.5.100">
    <property type="entry name" value="Cytochrome c1, transmembrane anchor, C-terminal"/>
    <property type="match status" value="1"/>
</dbReference>
<evidence type="ECO:0000256" key="19">
    <source>
        <dbReference type="SAM" id="Phobius"/>
    </source>
</evidence>
<dbReference type="InterPro" id="IPR013111">
    <property type="entry name" value="EGF_extracell"/>
</dbReference>
<feature type="domain" description="Integrin beta subunit cytoplasmic" evidence="22">
    <location>
        <begin position="687"/>
        <end position="733"/>
    </location>
</feature>
<dbReference type="GO" id="GO:0005925">
    <property type="term" value="C:focal adhesion"/>
    <property type="evidence" value="ECO:0007669"/>
    <property type="project" value="TreeGrafter"/>
</dbReference>
<keyword evidence="12 19" id="KW-1133">Transmembrane helix</keyword>
<evidence type="ECO:0000256" key="5">
    <source>
        <dbReference type="ARBA" id="ARBA00022692"/>
    </source>
</evidence>
<feature type="disulfide bond" evidence="17">
    <location>
        <begin position="470"/>
        <end position="506"/>
    </location>
</feature>
<keyword evidence="3" id="KW-1003">Cell membrane</keyword>
<dbReference type="Gene3D" id="2.10.25.10">
    <property type="entry name" value="Laminin"/>
    <property type="match status" value="4"/>
</dbReference>
<feature type="disulfide bond" evidence="17">
    <location>
        <begin position="394"/>
        <end position="398"/>
    </location>
</feature>
<dbReference type="Pfam" id="PF23105">
    <property type="entry name" value="EGF_integrin"/>
    <property type="match status" value="1"/>
</dbReference>
<evidence type="ECO:0000256" key="11">
    <source>
        <dbReference type="ARBA" id="ARBA00022889"/>
    </source>
</evidence>
<feature type="disulfide bond" evidence="17">
    <location>
        <begin position="426"/>
        <end position="435"/>
    </location>
</feature>
<dbReference type="InterPro" id="IPR057243">
    <property type="entry name" value="Integrin_I-EGF_CS"/>
</dbReference>
<evidence type="ECO:0000256" key="3">
    <source>
        <dbReference type="ARBA" id="ARBA00022475"/>
    </source>
</evidence>
<dbReference type="GO" id="GO:0033627">
    <property type="term" value="P:cell adhesion mediated by integrin"/>
    <property type="evidence" value="ECO:0007669"/>
    <property type="project" value="TreeGrafter"/>
</dbReference>
<evidence type="ECO:0000256" key="12">
    <source>
        <dbReference type="ARBA" id="ARBA00022989"/>
    </source>
</evidence>
<dbReference type="GO" id="GO:0098609">
    <property type="term" value="P:cell-cell adhesion"/>
    <property type="evidence" value="ECO:0007669"/>
    <property type="project" value="TreeGrafter"/>
</dbReference>
<proteinExistence type="inferred from homology"/>
<feature type="domain" description="Integrin beta subunit tail" evidence="23">
    <location>
        <begin position="578"/>
        <end position="663"/>
    </location>
</feature>
<name>A0A3R7N3K8_PENVA</name>
<feature type="disulfide bond" evidence="17">
    <location>
        <begin position="519"/>
        <end position="528"/>
    </location>
</feature>
<gene>
    <name evidence="24" type="ORF">C7M84_005028</name>
</gene>
<evidence type="ECO:0000313" key="24">
    <source>
        <dbReference type="EMBL" id="ROT76381.1"/>
    </source>
</evidence>
<evidence type="ECO:0000259" key="23">
    <source>
        <dbReference type="SMART" id="SM01242"/>
    </source>
</evidence>
<comment type="caution">
    <text evidence="24">The sequence shown here is derived from an EMBL/GenBank/DDBJ whole genome shotgun (WGS) entry which is preliminary data.</text>
</comment>
<evidence type="ECO:0000256" key="9">
    <source>
        <dbReference type="ARBA" id="ARBA00022837"/>
    </source>
</evidence>
<dbReference type="Pfam" id="PF18372">
    <property type="entry name" value="I-EGF_1"/>
    <property type="match status" value="1"/>
</dbReference>
<feature type="disulfide bond" evidence="17">
    <location>
        <begin position="530"/>
        <end position="537"/>
    </location>
</feature>
<dbReference type="SMART" id="SM00187">
    <property type="entry name" value="INB"/>
    <property type="match status" value="1"/>
</dbReference>
<evidence type="ECO:0000259" key="22">
    <source>
        <dbReference type="SMART" id="SM01241"/>
    </source>
</evidence>
<feature type="disulfide bond" evidence="17">
    <location>
        <begin position="559"/>
        <end position="568"/>
    </location>
</feature>
<evidence type="ECO:0000256" key="7">
    <source>
        <dbReference type="ARBA" id="ARBA00022729"/>
    </source>
</evidence>
<reference evidence="24 25" key="1">
    <citation type="submission" date="2018-04" db="EMBL/GenBank/DDBJ databases">
        <authorList>
            <person name="Zhang X."/>
            <person name="Yuan J."/>
            <person name="Li F."/>
            <person name="Xiang J."/>
        </authorList>
    </citation>
    <scope>NUCLEOTIDE SEQUENCE [LARGE SCALE GENOMIC DNA]</scope>
    <source>
        <tissue evidence="24">Muscle</tissue>
    </source>
</reference>
<dbReference type="SUPFAM" id="SSF69687">
    <property type="entry name" value="Integrin beta tail domain"/>
    <property type="match status" value="1"/>
</dbReference>
<keyword evidence="5 18" id="KW-0812">Transmembrane</keyword>
<evidence type="ECO:0000256" key="15">
    <source>
        <dbReference type="ARBA" id="ARBA00023157"/>
    </source>
</evidence>
<feature type="disulfide bond" evidence="17">
    <location>
        <begin position="492"/>
        <end position="498"/>
    </location>
</feature>
<evidence type="ECO:0000313" key="25">
    <source>
        <dbReference type="Proteomes" id="UP000283509"/>
    </source>
</evidence>
<feature type="disulfide bond" evidence="17">
    <location>
        <begin position="604"/>
        <end position="633"/>
    </location>
</feature>
<dbReference type="GO" id="GO:0007229">
    <property type="term" value="P:integrin-mediated signaling pathway"/>
    <property type="evidence" value="ECO:0007669"/>
    <property type="project" value="UniProtKB-KW"/>
</dbReference>
<dbReference type="Pfam" id="PF07965">
    <property type="entry name" value="Integrin_B_tail"/>
    <property type="match status" value="1"/>
</dbReference>
<dbReference type="PANTHER" id="PTHR10082:SF60">
    <property type="entry name" value="INTEGRIN BETA-PS"/>
    <property type="match status" value="1"/>
</dbReference>
<dbReference type="InterPro" id="IPR012896">
    <property type="entry name" value="Integrin_bsu_tail"/>
</dbReference>
<dbReference type="Gene3D" id="3.40.50.410">
    <property type="entry name" value="von Willebrand factor, type A domain"/>
    <property type="match status" value="1"/>
</dbReference>
<feature type="disulfide bond" evidence="17">
    <location>
        <begin position="578"/>
        <end position="587"/>
    </location>
</feature>
<evidence type="ECO:0000256" key="6">
    <source>
        <dbReference type="ARBA" id="ARBA00022723"/>
    </source>
</evidence>
<accession>A0A3R7N3K8</accession>
<dbReference type="InterPro" id="IPR015812">
    <property type="entry name" value="Integrin_bsu"/>
</dbReference>
<keyword evidence="25" id="KW-1185">Reference proteome</keyword>
<feature type="disulfide bond" evidence="17">
    <location>
        <begin position="512"/>
        <end position="517"/>
    </location>
</feature>
<dbReference type="InterPro" id="IPR014836">
    <property type="entry name" value="Integrin_bsu_cyt_dom"/>
</dbReference>
<dbReference type="GO" id="GO:0008305">
    <property type="term" value="C:integrin complex"/>
    <property type="evidence" value="ECO:0007669"/>
    <property type="project" value="TreeGrafter"/>
</dbReference>
<evidence type="ECO:0000256" key="20">
    <source>
        <dbReference type="SAM" id="SignalP"/>
    </source>
</evidence>
<evidence type="ECO:0000256" key="17">
    <source>
        <dbReference type="PIRSR" id="PIRSR002512-1"/>
    </source>
</evidence>
<keyword evidence="14 19" id="KW-0472">Membrane</keyword>
<feature type="disulfide bond" evidence="17">
    <location>
        <begin position="468"/>
        <end position="473"/>
    </location>
</feature>
<dbReference type="EMBL" id="QCYY01001667">
    <property type="protein sequence ID" value="ROT76381.1"/>
    <property type="molecule type" value="Genomic_DNA"/>
</dbReference>
<dbReference type="Pfam" id="PF08725">
    <property type="entry name" value="Integrin_b_cyt"/>
    <property type="match status" value="1"/>
</dbReference>
<evidence type="ECO:0000256" key="10">
    <source>
        <dbReference type="ARBA" id="ARBA00022842"/>
    </source>
</evidence>
<keyword evidence="6" id="KW-0479">Metal-binding</keyword>
<dbReference type="InterPro" id="IPR057073">
    <property type="entry name" value="EGF_integrin_2"/>
</dbReference>
<evidence type="ECO:0000256" key="16">
    <source>
        <dbReference type="ARBA" id="ARBA00023180"/>
    </source>
</evidence>
<dbReference type="PRINTS" id="PR01186">
    <property type="entry name" value="INTEGRINB"/>
</dbReference>
<feature type="disulfide bond" evidence="17">
    <location>
        <begin position="475"/>
        <end position="490"/>
    </location>
</feature>
<comment type="subcellular location">
    <subcellularLocation>
        <location evidence="1 18">Cell membrane</location>
        <topology evidence="1 18">Single-pass type I membrane protein</topology>
    </subcellularLocation>
</comment>
<feature type="chain" id="PRO_5018743336" description="Integrin beta" evidence="20">
    <location>
        <begin position="19"/>
        <end position="733"/>
    </location>
</feature>
<keyword evidence="15 17" id="KW-1015">Disulfide bond</keyword>
<evidence type="ECO:0000256" key="4">
    <source>
        <dbReference type="ARBA" id="ARBA00022536"/>
    </source>
</evidence>
<dbReference type="Proteomes" id="UP000283509">
    <property type="component" value="Unassembled WGS sequence"/>
</dbReference>
<feature type="disulfide bond" evidence="17">
    <location>
        <begin position="552"/>
        <end position="557"/>
    </location>
</feature>
<reference evidence="24 25" key="2">
    <citation type="submission" date="2019-01" db="EMBL/GenBank/DDBJ databases">
        <title>The decoding of complex shrimp genome reveals the adaptation for benthos swimmer, frequently molting mechanism and breeding impact on genome.</title>
        <authorList>
            <person name="Sun Y."/>
            <person name="Gao Y."/>
            <person name="Yu Y."/>
        </authorList>
    </citation>
    <scope>NUCLEOTIDE SEQUENCE [LARGE SCALE GENOMIC DNA]</scope>
    <source>
        <tissue evidence="24">Muscle</tissue>
    </source>
</reference>
<evidence type="ECO:0000256" key="2">
    <source>
        <dbReference type="ARBA" id="ARBA00007449"/>
    </source>
</evidence>
<evidence type="ECO:0000256" key="18">
    <source>
        <dbReference type="RuleBase" id="RU000633"/>
    </source>
</evidence>
<dbReference type="GO" id="GO:0009986">
    <property type="term" value="C:cell surface"/>
    <property type="evidence" value="ECO:0007669"/>
    <property type="project" value="TreeGrafter"/>
</dbReference>
<dbReference type="GO" id="GO:0016477">
    <property type="term" value="P:cell migration"/>
    <property type="evidence" value="ECO:0007669"/>
    <property type="project" value="TreeGrafter"/>
</dbReference>
<dbReference type="PROSITE" id="PS52047">
    <property type="entry name" value="I_EGF_2"/>
    <property type="match status" value="2"/>
</dbReference>
<feature type="disulfide bond" evidence="17">
    <location>
        <begin position="29"/>
        <end position="38"/>
    </location>
</feature>
<dbReference type="PROSITE" id="PS00243">
    <property type="entry name" value="I_EGF_1"/>
    <property type="match status" value="1"/>
</dbReference>
<dbReference type="GO" id="GO:0046872">
    <property type="term" value="F:metal ion binding"/>
    <property type="evidence" value="ECO:0007669"/>
    <property type="project" value="UniProtKB-KW"/>
</dbReference>
<keyword evidence="16" id="KW-0325">Glycoprotein</keyword>
<keyword evidence="8" id="KW-0677">Repeat</keyword>
<dbReference type="Gene3D" id="4.10.1240.30">
    <property type="match status" value="1"/>
</dbReference>
<comment type="similarity">
    <text evidence="2 18">Belongs to the integrin beta chain family.</text>
</comment>
<protein>
    <recommendedName>
        <fullName evidence="18">Integrin beta</fullName>
    </recommendedName>
</protein>
<feature type="disulfide bond" evidence="17">
    <location>
        <begin position="584"/>
        <end position="658"/>
    </location>
</feature>
<feature type="disulfide bond" evidence="17">
    <location>
        <begin position="437"/>
        <end position="453"/>
    </location>
</feature>
<organism evidence="24 25">
    <name type="scientific">Penaeus vannamei</name>
    <name type="common">Whiteleg shrimp</name>
    <name type="synonym">Litopenaeus vannamei</name>
    <dbReference type="NCBI Taxonomy" id="6689"/>
    <lineage>
        <taxon>Eukaryota</taxon>
        <taxon>Metazoa</taxon>
        <taxon>Ecdysozoa</taxon>
        <taxon>Arthropoda</taxon>
        <taxon>Crustacea</taxon>
        <taxon>Multicrustacea</taxon>
        <taxon>Malacostraca</taxon>
        <taxon>Eumalacostraca</taxon>
        <taxon>Eucarida</taxon>
        <taxon>Decapoda</taxon>
        <taxon>Dendrobranchiata</taxon>
        <taxon>Penaeoidea</taxon>
        <taxon>Penaeidae</taxon>
        <taxon>Penaeus</taxon>
    </lineage>
</organism>
<dbReference type="OrthoDB" id="410592at2759"/>
<keyword evidence="11 18" id="KW-0130">Cell adhesion</keyword>
<keyword evidence="4" id="KW-0245">EGF-like domain</keyword>
<dbReference type="PROSITE" id="PS51257">
    <property type="entry name" value="PROKAR_LIPOPROTEIN"/>
    <property type="match status" value="1"/>
</dbReference>
<feature type="disulfide bond" evidence="17">
    <location>
        <begin position="554"/>
        <end position="600"/>
    </location>
</feature>
<dbReference type="InterPro" id="IPR036465">
    <property type="entry name" value="vWFA_dom_sf"/>
</dbReference>
<feature type="disulfide bond" evidence="17">
    <location>
        <begin position="32"/>
        <end position="68"/>
    </location>
</feature>
<dbReference type="PANTHER" id="PTHR10082">
    <property type="entry name" value="INTEGRIN BETA SUBUNIT"/>
    <property type="match status" value="1"/>
</dbReference>
<keyword evidence="9" id="KW-0106">Calcium</keyword>
<dbReference type="SMART" id="SM01241">
    <property type="entry name" value="Integrin_b_cyt"/>
    <property type="match status" value="1"/>
</dbReference>
<dbReference type="Pfam" id="PF07974">
    <property type="entry name" value="EGF_2"/>
    <property type="match status" value="1"/>
</dbReference>
<dbReference type="SUPFAM" id="SSF53300">
    <property type="entry name" value="vWA-like"/>
    <property type="match status" value="1"/>
</dbReference>
<dbReference type="Gene3D" id="2.60.40.1510">
    <property type="entry name" value="ntegrin, alpha v. Chain A, domain 3"/>
    <property type="match status" value="1"/>
</dbReference>
<dbReference type="InterPro" id="IPR002369">
    <property type="entry name" value="Integrin_bsu_VWA"/>
</dbReference>
<keyword evidence="10" id="KW-0460">Magnesium</keyword>
<dbReference type="Pfam" id="PF00362">
    <property type="entry name" value="Integrin_beta"/>
    <property type="match status" value="1"/>
</dbReference>
<sequence length="733" mass="81505">MKSMLIAVCLVAVSCCLAADVPGCQHETCTKCIRHRTCIWCSQNNTETRWPSCISDKHPDLEKWLDWCDTEAVEPGMTYSVIKDEPLSDDDEVENIVQLSPQEVNLTVRIQEPYNFTLTYSHSANYPADVYYMMDGSQSMADDKDMLYSLGEQLAEGMKEITNNLYLGFGIFIDKPVLPYISTVPKVTPPYSFKNALPLTSNASAFTDEVKRAEGGTNQDFPEGGFDGLMQAIVCEKDIKWRNLAGILRPNDKRCHLDANNEYNKAIVYDYPSVSQINEMAKLHRINLVFAITAEQEPLYARLSQHIEGATSGVLASDSSNVVDLLTSSLKDIISKVELTQRDHNSHVSVRFFSECKDGEMKERSSQRERLNPVVEVYPVGRQGSLQINLAMHCQCSCAKPGDKGYIVNAEACSRNGTSMCGVCECHEGFVGKACECYSNDDDGTGTISEDSCRQTNTSAVCSDRGQCVCGQCQCKKPADPSQNIYGDFCECTNYLGCTGNEGLICSGHGECECNECRCTGGWSGPTCSCDGNDDKCKNPDTDEICSGHGECECNKCNCQDDRKGKYCDDCPTCSGKCTDYKPCVQCKAFDTGEYDTNKCEADCTQYNITKHEAVEVENDQEKKCSFYDENDCVFYFVYTVRSSDNVTAIRVQEVKECPNPVNILGVILGVIGGVLLIGILALIIWRIYASIQDRREYSKFILSRNEEQWTNNQNPLYKEATTTVQNPMFGTN</sequence>
<dbReference type="InterPro" id="IPR040622">
    <property type="entry name" value="EGF_integrin_1"/>
</dbReference>
<evidence type="ECO:0000256" key="1">
    <source>
        <dbReference type="ARBA" id="ARBA00004251"/>
    </source>
</evidence>
<evidence type="ECO:0000256" key="13">
    <source>
        <dbReference type="ARBA" id="ARBA00023037"/>
    </source>
</evidence>
<feature type="disulfide bond" evidence="17">
    <location>
        <begin position="514"/>
        <end position="546"/>
    </location>
</feature>
<dbReference type="STRING" id="6689.A0A3R7N3K8"/>
<evidence type="ECO:0000259" key="21">
    <source>
        <dbReference type="SMART" id="SM00187"/>
    </source>
</evidence>
<feature type="domain" description="Integrin beta subunit VWA" evidence="21">
    <location>
        <begin position="28"/>
        <end position="396"/>
    </location>
</feature>
<dbReference type="SMART" id="SM01242">
    <property type="entry name" value="Integrin_B_tail"/>
    <property type="match status" value="1"/>
</dbReference>
<feature type="disulfide bond" evidence="17">
    <location>
        <begin position="421"/>
        <end position="462"/>
    </location>
</feature>
<dbReference type="GO" id="GO:0005178">
    <property type="term" value="F:integrin binding"/>
    <property type="evidence" value="ECO:0007669"/>
    <property type="project" value="TreeGrafter"/>
</dbReference>
<evidence type="ECO:0000256" key="14">
    <source>
        <dbReference type="ARBA" id="ARBA00023136"/>
    </source>
</evidence>
<keyword evidence="13 18" id="KW-0401">Integrin</keyword>
<evidence type="ECO:0000256" key="8">
    <source>
        <dbReference type="ARBA" id="ARBA00022737"/>
    </source>
</evidence>
<feature type="disulfide bond" evidence="17">
    <location>
        <begin position="235"/>
        <end position="255"/>
    </location>
</feature>
<dbReference type="FunFam" id="2.10.25.10:FF:000155">
    <property type="entry name" value="Integrin beta"/>
    <property type="match status" value="1"/>
</dbReference>
<feature type="signal peptide" evidence="20">
    <location>
        <begin position="1"/>
        <end position="18"/>
    </location>
</feature>